<dbReference type="PANTHER" id="PTHR11203:SF37">
    <property type="entry name" value="INTEGRATOR COMPLEX SUBUNIT 11"/>
    <property type="match status" value="1"/>
</dbReference>
<dbReference type="InterPro" id="IPR036866">
    <property type="entry name" value="RibonucZ/Hydroxyglut_hydro"/>
</dbReference>
<dbReference type="OrthoDB" id="9803916at2"/>
<dbReference type="SMART" id="SM01027">
    <property type="entry name" value="Beta-Casp"/>
    <property type="match status" value="1"/>
</dbReference>
<keyword evidence="5" id="KW-1185">Reference proteome</keyword>
<dbReference type="AlphaFoldDB" id="A0A432WVJ0"/>
<dbReference type="SUPFAM" id="SSF56281">
    <property type="entry name" value="Metallo-hydrolase/oxidoreductase"/>
    <property type="match status" value="1"/>
</dbReference>
<dbReference type="SMART" id="SM00849">
    <property type="entry name" value="Lactamase_B"/>
    <property type="match status" value="1"/>
</dbReference>
<dbReference type="PANTHER" id="PTHR11203">
    <property type="entry name" value="CLEAVAGE AND POLYADENYLATION SPECIFICITY FACTOR FAMILY MEMBER"/>
    <property type="match status" value="1"/>
</dbReference>
<dbReference type="Pfam" id="PF00753">
    <property type="entry name" value="Lactamase_B"/>
    <property type="match status" value="1"/>
</dbReference>
<dbReference type="Gene3D" id="3.60.15.10">
    <property type="entry name" value="Ribonuclease Z/Hydroxyacylglutathione hydrolase-like"/>
    <property type="match status" value="1"/>
</dbReference>
<dbReference type="Proteomes" id="UP000286934">
    <property type="component" value="Unassembled WGS sequence"/>
</dbReference>
<evidence type="ECO:0000259" key="2">
    <source>
        <dbReference type="SMART" id="SM00849"/>
    </source>
</evidence>
<dbReference type="Gene3D" id="3.40.50.10890">
    <property type="match status" value="1"/>
</dbReference>
<protein>
    <submittedName>
        <fullName evidence="4">MBL fold hydrolase</fullName>
    </submittedName>
</protein>
<dbReference type="CDD" id="cd16295">
    <property type="entry name" value="TTHA0252-CPSF-like_MBL-fold"/>
    <property type="match status" value="1"/>
</dbReference>
<dbReference type="EMBL" id="PIPP01000002">
    <property type="protein sequence ID" value="RUO37790.1"/>
    <property type="molecule type" value="Genomic_DNA"/>
</dbReference>
<dbReference type="InterPro" id="IPR050698">
    <property type="entry name" value="MBL"/>
</dbReference>
<accession>A0A432WVJ0</accession>
<comment type="caution">
    <text evidence="4">The sequence shown here is derived from an EMBL/GenBank/DDBJ whole genome shotgun (WGS) entry which is preliminary data.</text>
</comment>
<keyword evidence="1 4" id="KW-0378">Hydrolase</keyword>
<organism evidence="4 5">
    <name type="scientific">Aliidiomarina shirensis</name>
    <dbReference type="NCBI Taxonomy" id="1048642"/>
    <lineage>
        <taxon>Bacteria</taxon>
        <taxon>Pseudomonadati</taxon>
        <taxon>Pseudomonadota</taxon>
        <taxon>Gammaproteobacteria</taxon>
        <taxon>Alteromonadales</taxon>
        <taxon>Idiomarinaceae</taxon>
        <taxon>Aliidiomarina</taxon>
    </lineage>
</organism>
<dbReference type="RefSeq" id="WP_126807318.1">
    <property type="nucleotide sequence ID" value="NZ_PIPP01000002.1"/>
</dbReference>
<gene>
    <name evidence="4" type="ORF">CWE13_05055</name>
</gene>
<feature type="domain" description="Metallo-beta-lactamase" evidence="2">
    <location>
        <begin position="13"/>
        <end position="211"/>
    </location>
</feature>
<dbReference type="InterPro" id="IPR001279">
    <property type="entry name" value="Metallo-B-lactamas"/>
</dbReference>
<dbReference type="InterPro" id="IPR022712">
    <property type="entry name" value="Beta_Casp"/>
</dbReference>
<sequence>MEIIHHGAASGVTGSCHELVVSEDVSVLIDIGLFQGAETSGSEGARGGSNENNQAIDFSIERVKALIITHCHIDHVGRLPWLLIAGFRGPIFCTRATAHLLPMVIEDALKVGMTRNREVIQGVLGTLASMLTPADFDDWVQVLPELKVRFRQAGHILGSAYVECQKMGSLSRSSGTLASALPTKAIDYPEVNKVPELHLTDPNFLVVFSGDLGCKNSPLLPDPTPLERADMLVLESTYGDKNHENRSERQARLKRVVERCVKDRGAVLIPAFSIGRTQELLYELEDIIFECKSREGAREGNIWQDIIVIVDSPMAAEFTRQYRKMRDLWDAEALGRVADDRHPLNFKRMHIVDTHAEHHRLVNYLKSTGEPCIVIAASGMCTGGRMVNYLRALLPDPRTDVLFVGYQAAGTPGRDIQTYGPGGGYVELEGQRIWIKAQIHTLGGYSAHADQQELIDFIANAEQVKHVRLVHGDANVQREFRGVLQHRFPNMKIDCACDQ</sequence>
<evidence type="ECO:0000313" key="4">
    <source>
        <dbReference type="EMBL" id="RUO37790.1"/>
    </source>
</evidence>
<reference evidence="5" key="1">
    <citation type="journal article" date="2018" name="Front. Microbiol.">
        <title>Genome-Based Analysis Reveals the Taxonomy and Diversity of the Family Idiomarinaceae.</title>
        <authorList>
            <person name="Liu Y."/>
            <person name="Lai Q."/>
            <person name="Shao Z."/>
        </authorList>
    </citation>
    <scope>NUCLEOTIDE SEQUENCE [LARGE SCALE GENOMIC DNA]</scope>
    <source>
        <strain evidence="5">AIS</strain>
    </source>
</reference>
<name>A0A432WVJ0_9GAMM</name>
<dbReference type="InterPro" id="IPR011108">
    <property type="entry name" value="RMMBL"/>
</dbReference>
<proteinExistence type="predicted"/>
<dbReference type="Pfam" id="PF10996">
    <property type="entry name" value="Beta-Casp"/>
    <property type="match status" value="1"/>
</dbReference>
<feature type="domain" description="Beta-Casp" evidence="3">
    <location>
        <begin position="277"/>
        <end position="416"/>
    </location>
</feature>
<dbReference type="GO" id="GO:0004521">
    <property type="term" value="F:RNA endonuclease activity"/>
    <property type="evidence" value="ECO:0007669"/>
    <property type="project" value="TreeGrafter"/>
</dbReference>
<evidence type="ECO:0000256" key="1">
    <source>
        <dbReference type="ARBA" id="ARBA00022801"/>
    </source>
</evidence>
<evidence type="ECO:0000313" key="5">
    <source>
        <dbReference type="Proteomes" id="UP000286934"/>
    </source>
</evidence>
<dbReference type="Pfam" id="PF07521">
    <property type="entry name" value="RMMBL"/>
    <property type="match status" value="1"/>
</dbReference>
<evidence type="ECO:0000259" key="3">
    <source>
        <dbReference type="SMART" id="SM01027"/>
    </source>
</evidence>
<dbReference type="GO" id="GO:0016787">
    <property type="term" value="F:hydrolase activity"/>
    <property type="evidence" value="ECO:0007669"/>
    <property type="project" value="UniProtKB-KW"/>
</dbReference>